<evidence type="ECO:0000313" key="4">
    <source>
        <dbReference type="Proteomes" id="UP000728647"/>
    </source>
</evidence>
<feature type="transmembrane region" description="Helical" evidence="1">
    <location>
        <begin position="347"/>
        <end position="371"/>
    </location>
</feature>
<keyword evidence="1" id="KW-1133">Transmembrane helix</keyword>
<feature type="transmembrane region" description="Helical" evidence="1">
    <location>
        <begin position="246"/>
        <end position="274"/>
    </location>
</feature>
<feature type="transmembrane region" description="Helical" evidence="1">
    <location>
        <begin position="426"/>
        <end position="450"/>
    </location>
</feature>
<keyword evidence="1" id="KW-0472">Membrane</keyword>
<feature type="transmembrane region" description="Helical" evidence="1">
    <location>
        <begin position="113"/>
        <end position="141"/>
    </location>
</feature>
<keyword evidence="5" id="KW-1185">Reference proteome</keyword>
<feature type="transmembrane region" description="Helical" evidence="1">
    <location>
        <begin position="323"/>
        <end position="341"/>
    </location>
</feature>
<accession>A0A8J8KDG6</accession>
<protein>
    <submittedName>
        <fullName evidence="2">Uncharacterized protein</fullName>
    </submittedName>
</protein>
<dbReference type="RefSeq" id="WP_174682298.1">
    <property type="nucleotide sequence ID" value="NZ_JABUQZ010000001.1"/>
</dbReference>
<comment type="caution">
    <text evidence="2">The sequence shown here is derived from an EMBL/GenBank/DDBJ whole genome shotgun (WGS) entry which is preliminary data.</text>
</comment>
<keyword evidence="1" id="KW-0812">Transmembrane</keyword>
<evidence type="ECO:0000256" key="1">
    <source>
        <dbReference type="SAM" id="Phobius"/>
    </source>
</evidence>
<gene>
    <name evidence="2" type="ORF">HT576_00895</name>
    <name evidence="3" type="ORF">HTZ84_20145</name>
</gene>
<dbReference type="Proteomes" id="UP001016761">
    <property type="component" value="Unassembled WGS sequence"/>
</dbReference>
<feature type="transmembrane region" description="Helical" evidence="1">
    <location>
        <begin position="185"/>
        <end position="205"/>
    </location>
</feature>
<feature type="transmembrane region" description="Helical" evidence="1">
    <location>
        <begin position="471"/>
        <end position="491"/>
    </location>
</feature>
<name>A0A8J8KDG6_9EURY</name>
<organism evidence="2 4">
    <name type="scientific">Haloterrigena gelatinilytica</name>
    <dbReference type="NCBI Taxonomy" id="2741724"/>
    <lineage>
        <taxon>Archaea</taxon>
        <taxon>Methanobacteriati</taxon>
        <taxon>Methanobacteriota</taxon>
        <taxon>Stenosarchaea group</taxon>
        <taxon>Halobacteria</taxon>
        <taxon>Halobacteriales</taxon>
        <taxon>Natrialbaceae</taxon>
        <taxon>Haloterrigena</taxon>
    </lineage>
</organism>
<dbReference type="EMBL" id="JABURA010000001">
    <property type="protein sequence ID" value="NUB89591.1"/>
    <property type="molecule type" value="Genomic_DNA"/>
</dbReference>
<feature type="transmembrane region" description="Helical" evidence="1">
    <location>
        <begin position="147"/>
        <end position="173"/>
    </location>
</feature>
<evidence type="ECO:0000313" key="2">
    <source>
        <dbReference type="EMBL" id="NUB89591.1"/>
    </source>
</evidence>
<feature type="transmembrane region" description="Helical" evidence="1">
    <location>
        <begin position="27"/>
        <end position="49"/>
    </location>
</feature>
<feature type="transmembrane region" description="Helical" evidence="1">
    <location>
        <begin position="522"/>
        <end position="542"/>
    </location>
</feature>
<dbReference type="OrthoDB" id="293659at2157"/>
<dbReference type="EMBL" id="JABUQZ010000001">
    <property type="protein sequence ID" value="NUC74579.1"/>
    <property type="molecule type" value="Genomic_DNA"/>
</dbReference>
<evidence type="ECO:0000313" key="3">
    <source>
        <dbReference type="EMBL" id="NUC74579.1"/>
    </source>
</evidence>
<feature type="transmembrane region" description="Helical" evidence="1">
    <location>
        <begin position="71"/>
        <end position="92"/>
    </location>
</feature>
<sequence length="552" mass="57036">MAGIPVLVAKTEFRRTVRTVASDTTKLLVTGFLALVFGGSILLTGGYMLPRLGAELADGVTSDTAAFATDLVTGGVGVVWFFLVFFTTLRAFSTAADPDEPEFLLTSTSLRNAVIGVIGAEILLFGSWLLPASLVLSGAFAYGSGTIWPVLAGPLLVCLALATAVPIGFVIGISVRHLVTVYEPIARFRIAVFAAFWVAYLWVFATGRIDGLTSWLFSLLQDTPLGWPGHILLAAVPNVDASSTAILGGVVGAVAVSAAAFAAAIAIAGVHWFANPARFEEEEATATESSNRLAALLGRGLSRPVRTVAVTAIRRTKRAPIRLAYAAYPLFGSIAFFQEIVQTGRVPAYIAVILSVYLAWAAGALFTLNPLGDLGRGLPAVVASPLSGRQAITGLVVAGALVAGPIGLVGSLALGLASPLSLERTAALAAGTTVGAVVTPALATGIGTAAPRFGSVKVTNNREAVMPSKTAFVVYSLAIVLPAIAAVVLYADAPELIAETVVAVSSWAPGPTVSVSARGITIAAWAVLVTGLIAPVVSYLYAVERFDWYTLD</sequence>
<reference evidence="2 5" key="1">
    <citation type="submission" date="2020-06" db="EMBL/GenBank/DDBJ databases">
        <title>Haloterrigena sp. nov., an extremely halophilic archaeon isolated from a saline sediment.</title>
        <authorList>
            <person name="Liu B.-B."/>
        </authorList>
    </citation>
    <scope>NUCLEOTIDE SEQUENCE</scope>
    <source>
        <strain evidence="2">SYSU A121-1</strain>
        <strain evidence="3 5">SYSU A558-1</strain>
    </source>
</reference>
<evidence type="ECO:0000313" key="5">
    <source>
        <dbReference type="Proteomes" id="UP001016761"/>
    </source>
</evidence>
<feature type="transmembrane region" description="Helical" evidence="1">
    <location>
        <begin position="392"/>
        <end position="414"/>
    </location>
</feature>
<dbReference type="Proteomes" id="UP000728647">
    <property type="component" value="Unassembled WGS sequence"/>
</dbReference>
<proteinExistence type="predicted"/>
<dbReference type="AlphaFoldDB" id="A0A8J8KDG6"/>